<dbReference type="Proteomes" id="UP000437562">
    <property type="component" value="Unassembled WGS sequence"/>
</dbReference>
<evidence type="ECO:0000313" key="1">
    <source>
        <dbReference type="EMBL" id="VXC72052.1"/>
    </source>
</evidence>
<organism evidence="1 2">
    <name type="scientific">Bacillus mycoides</name>
    <dbReference type="NCBI Taxonomy" id="1405"/>
    <lineage>
        <taxon>Bacteria</taxon>
        <taxon>Bacillati</taxon>
        <taxon>Bacillota</taxon>
        <taxon>Bacilli</taxon>
        <taxon>Bacillales</taxon>
        <taxon>Bacillaceae</taxon>
        <taxon>Bacillus</taxon>
        <taxon>Bacillus cereus group</taxon>
    </lineage>
</organism>
<protein>
    <submittedName>
        <fullName evidence="1">Uncharacterized protein</fullName>
    </submittedName>
</protein>
<name>A0A654AVR8_BACMY</name>
<gene>
    <name evidence="1" type="ORF">BACI71_70022</name>
</gene>
<accession>A0A654AVR8</accession>
<proteinExistence type="predicted"/>
<reference evidence="1 2" key="1">
    <citation type="submission" date="2019-10" db="EMBL/GenBank/DDBJ databases">
        <authorList>
            <person name="Karimi E."/>
        </authorList>
    </citation>
    <scope>NUCLEOTIDE SEQUENCE [LARGE SCALE GENOMIC DNA]</scope>
    <source>
        <strain evidence="1">Bacillus sp. 71</strain>
    </source>
</reference>
<dbReference type="AlphaFoldDB" id="A0A654AVR8"/>
<sequence>MIIYTITNSIGQILLLYVTLKNFNKIVMETCTQEKLPLNYSPEQKSRTD</sequence>
<evidence type="ECO:0000313" key="2">
    <source>
        <dbReference type="Proteomes" id="UP000437562"/>
    </source>
</evidence>
<dbReference type="EMBL" id="CABWMC010000032">
    <property type="protein sequence ID" value="VXC72052.1"/>
    <property type="molecule type" value="Genomic_DNA"/>
</dbReference>